<dbReference type="PROSITE" id="PS50885">
    <property type="entry name" value="HAMP"/>
    <property type="match status" value="1"/>
</dbReference>
<dbReference type="Pfam" id="PF00015">
    <property type="entry name" value="MCPsignal"/>
    <property type="match status" value="1"/>
</dbReference>
<dbReference type="EMBL" id="FOHV01000010">
    <property type="protein sequence ID" value="SET15715.1"/>
    <property type="molecule type" value="Genomic_DNA"/>
</dbReference>
<evidence type="ECO:0000256" key="1">
    <source>
        <dbReference type="ARBA" id="ARBA00004429"/>
    </source>
</evidence>
<dbReference type="Pfam" id="PF02203">
    <property type="entry name" value="TarH"/>
    <property type="match status" value="1"/>
</dbReference>
<evidence type="ECO:0000256" key="2">
    <source>
        <dbReference type="ARBA" id="ARBA00022475"/>
    </source>
</evidence>
<dbReference type="STRING" id="1123402.SAMN02583745_01513"/>
<feature type="coiled-coil region" evidence="12">
    <location>
        <begin position="79"/>
        <end position="141"/>
    </location>
</feature>
<keyword evidence="12" id="KW-0175">Coiled coil</keyword>
<evidence type="ECO:0000313" key="17">
    <source>
        <dbReference type="Proteomes" id="UP000242642"/>
    </source>
</evidence>
<evidence type="ECO:0000256" key="10">
    <source>
        <dbReference type="ARBA" id="ARBA00029447"/>
    </source>
</evidence>
<dbReference type="InterPro" id="IPR004089">
    <property type="entry name" value="MCPsignal_dom"/>
</dbReference>
<dbReference type="InterPro" id="IPR003660">
    <property type="entry name" value="HAMP_dom"/>
</dbReference>
<evidence type="ECO:0000256" key="9">
    <source>
        <dbReference type="ARBA" id="ARBA00023224"/>
    </source>
</evidence>
<keyword evidence="17" id="KW-1185">Reference proteome</keyword>
<keyword evidence="2" id="KW-1003">Cell membrane</keyword>
<dbReference type="CDD" id="cd06225">
    <property type="entry name" value="HAMP"/>
    <property type="match status" value="1"/>
</dbReference>
<proteinExistence type="inferred from homology"/>
<evidence type="ECO:0000256" key="3">
    <source>
        <dbReference type="ARBA" id="ARBA00022481"/>
    </source>
</evidence>
<evidence type="ECO:0000256" key="13">
    <source>
        <dbReference type="SAM" id="Phobius"/>
    </source>
</evidence>
<comment type="similarity">
    <text evidence="10">Belongs to the methyl-accepting chemotaxis (MCP) protein family.</text>
</comment>
<dbReference type="Pfam" id="PF00672">
    <property type="entry name" value="HAMP"/>
    <property type="match status" value="1"/>
</dbReference>
<dbReference type="FunFam" id="1.10.287.950:FF:000001">
    <property type="entry name" value="Methyl-accepting chemotaxis sensory transducer"/>
    <property type="match status" value="1"/>
</dbReference>
<dbReference type="PANTHER" id="PTHR43531">
    <property type="entry name" value="PROTEIN ICFG"/>
    <property type="match status" value="1"/>
</dbReference>
<dbReference type="SMART" id="SM00283">
    <property type="entry name" value="MA"/>
    <property type="match status" value="1"/>
</dbReference>
<dbReference type="GO" id="GO:0005886">
    <property type="term" value="C:plasma membrane"/>
    <property type="evidence" value="ECO:0007669"/>
    <property type="project" value="UniProtKB-SubCell"/>
</dbReference>
<dbReference type="PANTHER" id="PTHR43531:SF14">
    <property type="entry name" value="METHYL-ACCEPTING CHEMOTAXIS PROTEIN I-RELATED"/>
    <property type="match status" value="1"/>
</dbReference>
<keyword evidence="9 11" id="KW-0807">Transducer</keyword>
<dbReference type="Gene3D" id="1.20.120.30">
    <property type="entry name" value="Aspartate receptor, ligand-binding domain"/>
    <property type="match status" value="1"/>
</dbReference>
<dbReference type="PRINTS" id="PR00260">
    <property type="entry name" value="CHEMTRNSDUCR"/>
</dbReference>
<keyword evidence="7 13" id="KW-1133">Transmembrane helix</keyword>
<dbReference type="OrthoDB" id="9765776at2"/>
<keyword evidence="8 13" id="KW-0472">Membrane</keyword>
<dbReference type="Proteomes" id="UP000242642">
    <property type="component" value="Unassembled WGS sequence"/>
</dbReference>
<evidence type="ECO:0000256" key="6">
    <source>
        <dbReference type="ARBA" id="ARBA00022692"/>
    </source>
</evidence>
<dbReference type="GO" id="GO:0007165">
    <property type="term" value="P:signal transduction"/>
    <property type="evidence" value="ECO:0007669"/>
    <property type="project" value="UniProtKB-KW"/>
</dbReference>
<dbReference type="Gene3D" id="1.10.287.950">
    <property type="entry name" value="Methyl-accepting chemotaxis protein"/>
    <property type="match status" value="1"/>
</dbReference>
<dbReference type="SUPFAM" id="SSF58104">
    <property type="entry name" value="Methyl-accepting chemotaxis protein (MCP) signaling domain"/>
    <property type="match status" value="1"/>
</dbReference>
<feature type="domain" description="Methyl-accepting transducer" evidence="14">
    <location>
        <begin position="268"/>
        <end position="497"/>
    </location>
</feature>
<evidence type="ECO:0000313" key="16">
    <source>
        <dbReference type="EMBL" id="SET15715.1"/>
    </source>
</evidence>
<evidence type="ECO:0000256" key="8">
    <source>
        <dbReference type="ARBA" id="ARBA00023136"/>
    </source>
</evidence>
<dbReference type="PROSITE" id="PS50111">
    <property type="entry name" value="CHEMOTAXIS_TRANSDUC_2"/>
    <property type="match status" value="1"/>
</dbReference>
<dbReference type="RefSeq" id="WP_093319277.1">
    <property type="nucleotide sequence ID" value="NZ_FOHV01000010.1"/>
</dbReference>
<dbReference type="GO" id="GO:0004888">
    <property type="term" value="F:transmembrane signaling receptor activity"/>
    <property type="evidence" value="ECO:0007669"/>
    <property type="project" value="InterPro"/>
</dbReference>
<accession>A0A1I0C843</accession>
<evidence type="ECO:0000256" key="5">
    <source>
        <dbReference type="ARBA" id="ARBA00022519"/>
    </source>
</evidence>
<evidence type="ECO:0000256" key="12">
    <source>
        <dbReference type="SAM" id="Coils"/>
    </source>
</evidence>
<dbReference type="SUPFAM" id="SSF47170">
    <property type="entry name" value="Aspartate receptor, ligand-binding domain"/>
    <property type="match status" value="1"/>
</dbReference>
<dbReference type="InterPro" id="IPR035440">
    <property type="entry name" value="4HB_MCP_dom_sf"/>
</dbReference>
<evidence type="ECO:0000259" key="14">
    <source>
        <dbReference type="PROSITE" id="PS50111"/>
    </source>
</evidence>
<comment type="subcellular location">
    <subcellularLocation>
        <location evidence="1">Cell inner membrane</location>
        <topology evidence="1">Multi-pass membrane protein</topology>
    </subcellularLocation>
</comment>
<name>A0A1I0C843_9GAMM</name>
<dbReference type="SMART" id="SM00319">
    <property type="entry name" value="TarH"/>
    <property type="match status" value="1"/>
</dbReference>
<evidence type="ECO:0000256" key="7">
    <source>
        <dbReference type="ARBA" id="ARBA00022989"/>
    </source>
</evidence>
<dbReference type="InterPro" id="IPR051310">
    <property type="entry name" value="MCP_chemotaxis"/>
</dbReference>
<feature type="transmembrane region" description="Helical" evidence="13">
    <location>
        <begin position="187"/>
        <end position="209"/>
    </location>
</feature>
<reference evidence="17" key="1">
    <citation type="submission" date="2016-10" db="EMBL/GenBank/DDBJ databases">
        <authorList>
            <person name="Varghese N."/>
            <person name="Submissions S."/>
        </authorList>
    </citation>
    <scope>NUCLEOTIDE SEQUENCE [LARGE SCALE GENOMIC DNA]</scope>
    <source>
        <strain evidence="17">DSM 18579</strain>
    </source>
</reference>
<protein>
    <submittedName>
        <fullName evidence="16">Methyl-accepting chemotaxis sensory transducer with TarH sensor</fullName>
    </submittedName>
</protein>
<dbReference type="SMART" id="SM00304">
    <property type="entry name" value="HAMP"/>
    <property type="match status" value="1"/>
</dbReference>
<keyword evidence="3" id="KW-0488">Methylation</keyword>
<dbReference type="InterPro" id="IPR003122">
    <property type="entry name" value="Tar_rcpt_lig-bd"/>
</dbReference>
<dbReference type="GO" id="GO:0006935">
    <property type="term" value="P:chemotaxis"/>
    <property type="evidence" value="ECO:0007669"/>
    <property type="project" value="UniProtKB-KW"/>
</dbReference>
<gene>
    <name evidence="16" type="ORF">SAMN02583745_01513</name>
</gene>
<evidence type="ECO:0000259" key="15">
    <source>
        <dbReference type="PROSITE" id="PS50885"/>
    </source>
</evidence>
<organism evidence="16 17">
    <name type="scientific">Thorsellia anophelis DSM 18579</name>
    <dbReference type="NCBI Taxonomy" id="1123402"/>
    <lineage>
        <taxon>Bacteria</taxon>
        <taxon>Pseudomonadati</taxon>
        <taxon>Pseudomonadota</taxon>
        <taxon>Gammaproteobacteria</taxon>
        <taxon>Enterobacterales</taxon>
        <taxon>Thorselliaceae</taxon>
        <taxon>Thorsellia</taxon>
    </lineage>
</organism>
<keyword evidence="5" id="KW-0997">Cell inner membrane</keyword>
<dbReference type="AlphaFoldDB" id="A0A1I0C843"/>
<evidence type="ECO:0000256" key="4">
    <source>
        <dbReference type="ARBA" id="ARBA00022500"/>
    </source>
</evidence>
<sequence>MFNRVKISLGLIAVIAIFVVLQIISSAFGYIRADKTDKDFNEVETLNTQFDMLNASWSAMLHARIETNRVALRISTGKLEEFDNLIVEAEKAITESNNTFNAFITTDRLSAKGQALTAPIEKSSNEMLQILSKQLQALRQKDVELYLSYSASKLQKELEGHLAAYGNHIQNLIQIKNEESVVAKRNAIIQILVEFLIALTVAIVAFIWVQRAIKDPLELLLKHFKFIAEGDLSHRTSFDGTNEIGKLFEFFGRMQDYLINTVKIVRDSTHVMVSGVEKMASGNDDLSARTEEQAASLEETAASMEELTATVRLNADNARSASTLALETSATATKGGEITQTVVVTMRDISESSQKIGAITNVIDGIAFQTNILALNAAVEAARAGEQGRGFAVVAGEVRNLAQRSAQAAREIKQLIDESIERVSAGSHLVEKAGDTMNEIVQSVSKVTDIMGEISSASDEQSRGIDLVSQAVNQMDQVTQQNSTLVHELASSARTLETQSIELTKAVAVFKLDSSYD</sequence>
<keyword evidence="4" id="KW-0145">Chemotaxis</keyword>
<feature type="domain" description="HAMP" evidence="15">
    <location>
        <begin position="211"/>
        <end position="263"/>
    </location>
</feature>
<keyword evidence="6 13" id="KW-0812">Transmembrane</keyword>
<evidence type="ECO:0000256" key="11">
    <source>
        <dbReference type="PROSITE-ProRule" id="PRU00284"/>
    </source>
</evidence>
<dbReference type="CDD" id="cd11386">
    <property type="entry name" value="MCP_signal"/>
    <property type="match status" value="1"/>
</dbReference>
<dbReference type="CDD" id="cd19407">
    <property type="entry name" value="Tar_Tsr_sensor"/>
    <property type="match status" value="1"/>
</dbReference>
<dbReference type="InterPro" id="IPR004090">
    <property type="entry name" value="Chemotax_Me-accpt_rcpt"/>
</dbReference>